<feature type="compositionally biased region" description="Low complexity" evidence="8">
    <location>
        <begin position="650"/>
        <end position="661"/>
    </location>
</feature>
<dbReference type="GO" id="GO:0016579">
    <property type="term" value="P:protein deubiquitination"/>
    <property type="evidence" value="ECO:0007669"/>
    <property type="project" value="InterPro"/>
</dbReference>
<dbReference type="PANTHER" id="PTHR24006:SF758">
    <property type="entry name" value="UBIQUITIN CARBOXYL-TERMINAL HYDROLASE 36"/>
    <property type="match status" value="1"/>
</dbReference>
<organism evidence="10 11">
    <name type="scientific">Nannochloropsis gaditana</name>
    <dbReference type="NCBI Taxonomy" id="72520"/>
    <lineage>
        <taxon>Eukaryota</taxon>
        <taxon>Sar</taxon>
        <taxon>Stramenopiles</taxon>
        <taxon>Ochrophyta</taxon>
        <taxon>Eustigmatophyceae</taxon>
        <taxon>Eustigmatales</taxon>
        <taxon>Monodopsidaceae</taxon>
        <taxon>Nannochloropsis</taxon>
    </lineage>
</organism>
<reference evidence="10 11" key="1">
    <citation type="journal article" date="2014" name="Mol. Plant">
        <title>Chromosome Scale Genome Assembly and Transcriptome Profiling of Nannochloropsis gaditana in Nitrogen Depletion.</title>
        <authorList>
            <person name="Corteggiani Carpinelli E."/>
            <person name="Telatin A."/>
            <person name="Vitulo N."/>
            <person name="Forcato C."/>
            <person name="D'Angelo M."/>
            <person name="Schiavon R."/>
            <person name="Vezzi A."/>
            <person name="Giacometti G.M."/>
            <person name="Morosinotto T."/>
            <person name="Valle G."/>
        </authorList>
    </citation>
    <scope>NUCLEOTIDE SEQUENCE [LARGE SCALE GENOMIC DNA]</scope>
    <source>
        <strain evidence="10 11">B-31</strain>
    </source>
</reference>
<name>W7TEV7_9STRA</name>
<keyword evidence="7" id="KW-0788">Thiol protease</keyword>
<dbReference type="SUPFAM" id="SSF54001">
    <property type="entry name" value="Cysteine proteinases"/>
    <property type="match status" value="1"/>
</dbReference>
<protein>
    <recommendedName>
        <fullName evidence="3">ubiquitinyl hydrolase 1</fullName>
        <ecNumber evidence="3">3.4.19.12</ecNumber>
    </recommendedName>
</protein>
<accession>W7TEV7</accession>
<feature type="compositionally biased region" description="Gly residues" evidence="8">
    <location>
        <begin position="572"/>
        <end position="588"/>
    </location>
</feature>
<dbReference type="OrthoDB" id="27652at2759"/>
<evidence type="ECO:0000313" key="10">
    <source>
        <dbReference type="EMBL" id="EWM22068.1"/>
    </source>
</evidence>
<dbReference type="GO" id="GO:0006508">
    <property type="term" value="P:proteolysis"/>
    <property type="evidence" value="ECO:0007669"/>
    <property type="project" value="UniProtKB-KW"/>
</dbReference>
<dbReference type="PANTHER" id="PTHR24006">
    <property type="entry name" value="UBIQUITIN CARBOXYL-TERMINAL HYDROLASE"/>
    <property type="match status" value="1"/>
</dbReference>
<dbReference type="InterPro" id="IPR028889">
    <property type="entry name" value="USP"/>
</dbReference>
<evidence type="ECO:0000256" key="2">
    <source>
        <dbReference type="ARBA" id="ARBA00009085"/>
    </source>
</evidence>
<evidence type="ECO:0000256" key="6">
    <source>
        <dbReference type="ARBA" id="ARBA00022801"/>
    </source>
</evidence>
<sequence length="1023" mass="109732">MKHRGQQGGLKGGRGTGDVQSFKRLLQGPGNDGAHNGQAWDIGKPRRRIKFHKARKVENGFVSLSTGTTKGPCPASGCLGGVVAGPLTGKKARERFSEAMDKDAAAPGLPTPEKGIFPESKIHPLMTWIRVERVGPGLYNLGNTCFLNATLQCLAYLPPLAQYFLSKKEEERVPSVLSPGAGQGHRGGGQARGGWLGLVRDLIANMHTGSGAGGGDRGDGLARREGGRSPISPKAIVGNLKALNRHFRVGRQEDAHEFLRHLLDALQSGCLQAARVKSNAPGRLAETTFVHRIFGGYLRSQVRCTQCGHCSNTYDNFLDLSLEIHGKVGRLEEALARFTAVETLDRANRWRCPACSQLVCAQKRLSFHTAPNVCTVQLKRFMFGSRSSKLSKNVAYPESLRLSLSGPEGSARYRLAGVLVHAGASVNMGHYYSLVKAANGCWYEMDDAQVRQVGLPTVLHQHAYLLFYVKVGPSPPPALDRRGRDEEEKEGEKRLAKTSPGPDTATTSNGSGQGRRAATPGWSEVLGKLREEDAGNEDHTEGLEGGEGADTAWAQPEGLALFMARAKREAGEGGGPEGGQGNGRNGGADGEEDVGVRPLPAPTNAAPVREEGSAPHTGTGPAHSLAPPHSTPEDHVVVSAEGRPPPSTPPSASSTSSSSTGTSAFLPALDVGPVVMSYSYAGKFFLTRFSRRRWHRTFSPWRRHRPGEEEGRAEGLSLEGRAEGLSLEGAMEKAGGTRRSRRLAGMGQGGKADDEGGGMGEEERGGGRGSSTGVVDGMLERKGEDAGDSELVASTAALSEASGLPPALSLSSLPVEGKEKRRPREAGLRVLRREEEGVVLVPRGVRACEKGGRRALDVRALEALRDAPLGAMGTWDGWGRVLCDGVPPRFLTPLVLGSVRFTLYRALILTRFFCILCGQWGSGRMWSLTSKGGQERLLTLRQPATGFWCRRNVRKETRRRKESLANSLPLPLRDVRREFGVLAASRIGMRTRGGANPTLSTCASKSYRSSLDSLIPYKEMVLA</sequence>
<dbReference type="InterPro" id="IPR050164">
    <property type="entry name" value="Peptidase_C19"/>
</dbReference>
<dbReference type="PROSITE" id="PS00972">
    <property type="entry name" value="USP_1"/>
    <property type="match status" value="1"/>
</dbReference>
<dbReference type="GO" id="GO:0005829">
    <property type="term" value="C:cytosol"/>
    <property type="evidence" value="ECO:0007669"/>
    <property type="project" value="TreeGrafter"/>
</dbReference>
<dbReference type="Pfam" id="PF00443">
    <property type="entry name" value="UCH"/>
    <property type="match status" value="1"/>
</dbReference>
<evidence type="ECO:0000256" key="4">
    <source>
        <dbReference type="ARBA" id="ARBA00022670"/>
    </source>
</evidence>
<evidence type="ECO:0000256" key="3">
    <source>
        <dbReference type="ARBA" id="ARBA00012759"/>
    </source>
</evidence>
<dbReference type="EC" id="3.4.19.12" evidence="3"/>
<evidence type="ECO:0000256" key="8">
    <source>
        <dbReference type="SAM" id="MobiDB-lite"/>
    </source>
</evidence>
<feature type="region of interest" description="Disordered" evidence="8">
    <location>
        <begin position="476"/>
        <end position="551"/>
    </location>
</feature>
<dbReference type="PROSITE" id="PS00973">
    <property type="entry name" value="USP_2"/>
    <property type="match status" value="1"/>
</dbReference>
<feature type="region of interest" description="Disordered" evidence="8">
    <location>
        <begin position="1"/>
        <end position="44"/>
    </location>
</feature>
<feature type="region of interest" description="Disordered" evidence="8">
    <location>
        <begin position="702"/>
        <end position="775"/>
    </location>
</feature>
<dbReference type="Proteomes" id="UP000019335">
    <property type="component" value="Unassembled WGS sequence"/>
</dbReference>
<evidence type="ECO:0000256" key="5">
    <source>
        <dbReference type="ARBA" id="ARBA00022786"/>
    </source>
</evidence>
<dbReference type="Gene3D" id="3.90.70.10">
    <property type="entry name" value="Cysteine proteinases"/>
    <property type="match status" value="1"/>
</dbReference>
<keyword evidence="11" id="KW-1185">Reference proteome</keyword>
<feature type="compositionally biased region" description="Basic and acidic residues" evidence="8">
    <location>
        <begin position="527"/>
        <end position="542"/>
    </location>
</feature>
<keyword evidence="6 10" id="KW-0378">Hydrolase</keyword>
<gene>
    <name evidence="10" type="primary">Ubp16</name>
    <name evidence="10" type="ORF">Naga_100244g2</name>
</gene>
<dbReference type="InterPro" id="IPR038765">
    <property type="entry name" value="Papain-like_cys_pep_sf"/>
</dbReference>
<dbReference type="AlphaFoldDB" id="W7TEV7"/>
<evidence type="ECO:0000313" key="11">
    <source>
        <dbReference type="Proteomes" id="UP000019335"/>
    </source>
</evidence>
<keyword evidence="5" id="KW-0833">Ubl conjugation pathway</keyword>
<dbReference type="GO" id="GO:0005634">
    <property type="term" value="C:nucleus"/>
    <property type="evidence" value="ECO:0007669"/>
    <property type="project" value="TreeGrafter"/>
</dbReference>
<keyword evidence="4" id="KW-0645">Protease</keyword>
<feature type="region of interest" description="Disordered" evidence="8">
    <location>
        <begin position="568"/>
        <end position="661"/>
    </location>
</feature>
<evidence type="ECO:0000259" key="9">
    <source>
        <dbReference type="PROSITE" id="PS50235"/>
    </source>
</evidence>
<comment type="caution">
    <text evidence="10">The sequence shown here is derived from an EMBL/GenBank/DDBJ whole genome shotgun (WGS) entry which is preliminary data.</text>
</comment>
<feature type="region of interest" description="Disordered" evidence="8">
    <location>
        <begin position="208"/>
        <end position="230"/>
    </location>
</feature>
<comment type="catalytic activity">
    <reaction evidence="1">
        <text>Thiol-dependent hydrolysis of ester, thioester, amide, peptide and isopeptide bonds formed by the C-terminal Gly of ubiquitin (a 76-residue protein attached to proteins as an intracellular targeting signal).</text>
        <dbReference type="EC" id="3.4.19.12"/>
    </reaction>
</comment>
<feature type="compositionally biased region" description="Basic and acidic residues" evidence="8">
    <location>
        <begin position="479"/>
        <end position="495"/>
    </location>
</feature>
<dbReference type="InterPro" id="IPR001394">
    <property type="entry name" value="Peptidase_C19_UCH"/>
</dbReference>
<dbReference type="EMBL" id="AZIL01002281">
    <property type="protein sequence ID" value="EWM22068.1"/>
    <property type="molecule type" value="Genomic_DNA"/>
</dbReference>
<feature type="compositionally biased region" description="Gly residues" evidence="8">
    <location>
        <begin position="1"/>
        <end position="16"/>
    </location>
</feature>
<feature type="domain" description="USP" evidence="9">
    <location>
        <begin position="136"/>
        <end position="471"/>
    </location>
</feature>
<evidence type="ECO:0000256" key="1">
    <source>
        <dbReference type="ARBA" id="ARBA00000707"/>
    </source>
</evidence>
<dbReference type="InterPro" id="IPR018200">
    <property type="entry name" value="USP_CS"/>
</dbReference>
<dbReference type="GO" id="GO:0004843">
    <property type="term" value="F:cysteine-type deubiquitinase activity"/>
    <property type="evidence" value="ECO:0007669"/>
    <property type="project" value="UniProtKB-EC"/>
</dbReference>
<proteinExistence type="inferred from homology"/>
<comment type="similarity">
    <text evidence="2">Belongs to the peptidase C19 family.</text>
</comment>
<feature type="compositionally biased region" description="Basic and acidic residues" evidence="8">
    <location>
        <begin position="216"/>
        <end position="227"/>
    </location>
</feature>
<evidence type="ECO:0000256" key="7">
    <source>
        <dbReference type="ARBA" id="ARBA00022807"/>
    </source>
</evidence>
<dbReference type="PROSITE" id="PS50235">
    <property type="entry name" value="USP_3"/>
    <property type="match status" value="1"/>
</dbReference>